<dbReference type="Proteomes" id="UP000440367">
    <property type="component" value="Unassembled WGS sequence"/>
</dbReference>
<reference evidence="4 5" key="1">
    <citation type="submission" date="2018-08" db="EMBL/GenBank/DDBJ databases">
        <title>Genomic investigation of the strawberry pathogen Phytophthora fragariae indicates pathogenicity is determined by transcriptional variation in three key races.</title>
        <authorList>
            <person name="Adams T.M."/>
            <person name="Armitage A.D."/>
            <person name="Sobczyk M.K."/>
            <person name="Bates H.J."/>
            <person name="Dunwell J.M."/>
            <person name="Nellist C.F."/>
            <person name="Harrison R.J."/>
        </authorList>
    </citation>
    <scope>NUCLEOTIDE SEQUENCE [LARGE SCALE GENOMIC DNA]</scope>
    <source>
        <strain evidence="3 4">BC-1</strain>
        <strain evidence="2 5">NOV-71</strain>
    </source>
</reference>
<evidence type="ECO:0000313" key="5">
    <source>
        <dbReference type="Proteomes" id="UP000441208"/>
    </source>
</evidence>
<evidence type="ECO:0000313" key="3">
    <source>
        <dbReference type="EMBL" id="KAE9182689.1"/>
    </source>
</evidence>
<protein>
    <submittedName>
        <fullName evidence="2">Uncharacterized protein</fullName>
    </submittedName>
</protein>
<dbReference type="Proteomes" id="UP000441208">
    <property type="component" value="Unassembled WGS sequence"/>
</dbReference>
<dbReference type="EMBL" id="QXGD01002911">
    <property type="protein sequence ID" value="KAE9182689.1"/>
    <property type="molecule type" value="Genomic_DNA"/>
</dbReference>
<proteinExistence type="predicted"/>
<evidence type="ECO:0000256" key="1">
    <source>
        <dbReference type="SAM" id="MobiDB-lite"/>
    </source>
</evidence>
<dbReference type="EMBL" id="QXFZ01003226">
    <property type="protein sequence ID" value="KAE9070428.1"/>
    <property type="molecule type" value="Genomic_DNA"/>
</dbReference>
<comment type="caution">
    <text evidence="2">The sequence shown here is derived from an EMBL/GenBank/DDBJ whole genome shotgun (WGS) entry which is preliminary data.</text>
</comment>
<gene>
    <name evidence="3" type="ORF">PF002_g26923</name>
    <name evidence="2" type="ORF">PF007_g26945</name>
</gene>
<sequence length="56" mass="5749">MARPVATSSSCWATFSRTASSLTVSSPVTLSHCPASSTTKAGQPSFADCTRASAWP</sequence>
<name>A0A6A3Q8I2_9STRA</name>
<evidence type="ECO:0000313" key="4">
    <source>
        <dbReference type="Proteomes" id="UP000440367"/>
    </source>
</evidence>
<evidence type="ECO:0000313" key="2">
    <source>
        <dbReference type="EMBL" id="KAE9070428.1"/>
    </source>
</evidence>
<accession>A0A6A3Q8I2</accession>
<dbReference type="AlphaFoldDB" id="A0A6A3Q8I2"/>
<organism evidence="2 5">
    <name type="scientific">Phytophthora fragariae</name>
    <dbReference type="NCBI Taxonomy" id="53985"/>
    <lineage>
        <taxon>Eukaryota</taxon>
        <taxon>Sar</taxon>
        <taxon>Stramenopiles</taxon>
        <taxon>Oomycota</taxon>
        <taxon>Peronosporomycetes</taxon>
        <taxon>Peronosporales</taxon>
        <taxon>Peronosporaceae</taxon>
        <taxon>Phytophthora</taxon>
    </lineage>
</organism>
<feature type="region of interest" description="Disordered" evidence="1">
    <location>
        <begin position="35"/>
        <end position="56"/>
    </location>
</feature>